<dbReference type="AlphaFoldDB" id="A0A3A4NQG3"/>
<evidence type="ECO:0000313" key="2">
    <source>
        <dbReference type="Proteomes" id="UP000265882"/>
    </source>
</evidence>
<sequence length="89" mass="10024">MLVIQQVGSFYAHVGETVYPFRPKIIRSIIIIAHISGESQRTGHSICLTVATETGKCEGDWLHLRNSVNNCSCMRIAGTFHRLKDKFFS</sequence>
<gene>
    <name evidence="1" type="ORF">C4520_11580</name>
</gene>
<dbReference type="Proteomes" id="UP000265882">
    <property type="component" value="Unassembled WGS sequence"/>
</dbReference>
<accession>A0A3A4NQG3</accession>
<name>A0A3A4NQG3_ABYX5</name>
<reference evidence="1 2" key="1">
    <citation type="journal article" date="2017" name="ISME J.">
        <title>Energy and carbon metabolisms in a deep terrestrial subsurface fluid microbial community.</title>
        <authorList>
            <person name="Momper L."/>
            <person name="Jungbluth S.P."/>
            <person name="Lee M.D."/>
            <person name="Amend J.P."/>
        </authorList>
    </citation>
    <scope>NUCLEOTIDE SEQUENCE [LARGE SCALE GENOMIC DNA]</scope>
    <source>
        <strain evidence="1">SURF_5</strain>
    </source>
</reference>
<dbReference type="EMBL" id="QZKU01000078">
    <property type="protein sequence ID" value="RJP20296.1"/>
    <property type="molecule type" value="Genomic_DNA"/>
</dbReference>
<protein>
    <submittedName>
        <fullName evidence="1">Uncharacterized protein</fullName>
    </submittedName>
</protein>
<comment type="caution">
    <text evidence="1">The sequence shown here is derived from an EMBL/GenBank/DDBJ whole genome shotgun (WGS) entry which is preliminary data.</text>
</comment>
<proteinExistence type="predicted"/>
<evidence type="ECO:0000313" key="1">
    <source>
        <dbReference type="EMBL" id="RJP20296.1"/>
    </source>
</evidence>
<organism evidence="1 2">
    <name type="scientific">Abyssobacteria bacterium (strain SURF_5)</name>
    <dbReference type="NCBI Taxonomy" id="2093360"/>
    <lineage>
        <taxon>Bacteria</taxon>
        <taxon>Pseudomonadati</taxon>
        <taxon>Candidatus Hydrogenedentota</taxon>
        <taxon>Candidatus Abyssobacteria</taxon>
    </lineage>
</organism>